<dbReference type="EMBL" id="LMTZ01000170">
    <property type="protein sequence ID" value="KST61841.1"/>
    <property type="molecule type" value="Genomic_DNA"/>
</dbReference>
<evidence type="ECO:0000256" key="1">
    <source>
        <dbReference type="SAM" id="Coils"/>
    </source>
</evidence>
<reference evidence="3 5" key="1">
    <citation type="journal article" date="2015" name="Genome Announc.">
        <title>Draft Genome of the Euendolithic (true boring) Cyanobacterium Mastigocoleus testarum strain BC008.</title>
        <authorList>
            <person name="Guida B.S."/>
            <person name="Garcia-Pichel F."/>
        </authorList>
    </citation>
    <scope>NUCLEOTIDE SEQUENCE [LARGE SCALE GENOMIC DNA]</scope>
    <source>
        <strain evidence="3 5">BC008</strain>
    </source>
</reference>
<evidence type="ECO:0000259" key="2">
    <source>
        <dbReference type="Pfam" id="PF16684"/>
    </source>
</evidence>
<dbReference type="Proteomes" id="UP000053372">
    <property type="component" value="Unassembled WGS sequence"/>
</dbReference>
<feature type="coiled-coil region" evidence="1">
    <location>
        <begin position="386"/>
        <end position="457"/>
    </location>
</feature>
<protein>
    <recommendedName>
        <fullName evidence="2">Telomere resolvase ResT/TelK catalytic domain-containing protein</fullName>
    </recommendedName>
</protein>
<evidence type="ECO:0000313" key="4">
    <source>
        <dbReference type="EMBL" id="KST61844.1"/>
    </source>
</evidence>
<comment type="caution">
    <text evidence="3">The sequence shown here is derived from an EMBL/GenBank/DDBJ whole genome shotgun (WGS) entry which is preliminary data.</text>
</comment>
<dbReference type="EMBL" id="LMTZ01000170">
    <property type="protein sequence ID" value="KST61844.1"/>
    <property type="molecule type" value="Genomic_DNA"/>
</dbReference>
<organism evidence="3 5">
    <name type="scientific">Mastigocoleus testarum BC008</name>
    <dbReference type="NCBI Taxonomy" id="371196"/>
    <lineage>
        <taxon>Bacteria</taxon>
        <taxon>Bacillati</taxon>
        <taxon>Cyanobacteriota</taxon>
        <taxon>Cyanophyceae</taxon>
        <taxon>Nostocales</taxon>
        <taxon>Hapalosiphonaceae</taxon>
        <taxon>Mastigocoleus</taxon>
    </lineage>
</organism>
<dbReference type="OrthoDB" id="500642at2"/>
<sequence>MSRLLEQKIDELFESTKGLMSFDQLEPYCEQFNDWLKQNTKYSLNSLGTVLSRHGFYKKFKSIKLEQGKNGVSIPKHDLNGNIKGYELRHYVVSRCGLSKEEWDNRNTSNRAIARLENGRKIEPKAYLEEIGKLLNSKDPHELAVGLIAATGRRPHEILARAKFSVIEGEEYKVMFEGQGKKRGEKPVFAIATLFPGSYVIEKLGQLRNEESTKELLKRVRGQFPREIAQQNRALDSCRNGSLNSVVRQVFGDKDDKNPVLAIRQGDEQDNCKALRAAYACLVMERDLSGSIGEKLLFAARQLGHFVKESPTDKDLANLATTVGYGDYYVTEAVPFPSILKKVKTKICSVKVNEEDFQVIRKLELEWELDSQRAVVHKVLEMAVEAVELKEKCLRLEQLEEKVKELSWENQKLNRENESLINENQKLAGQLKSVGRQEMVKQEVEDIDSKIERIIEEKLSFLLENNKVIDVHKAEVIVNAQSQVTTLKVDSYWESVPSEELKKSKGRGAVEEKLKRSFLAIANHNDYKARDNNGQPDQSKMWAITNQALRQLSGCNGQLVKVWMENHRIAIDDHHNKYGLGQYHNKGKGDITQAISW</sequence>
<dbReference type="InterPro" id="IPR032047">
    <property type="entry name" value="ResT/TelK_cat"/>
</dbReference>
<keyword evidence="5" id="KW-1185">Reference proteome</keyword>
<feature type="domain" description="Telomere resolvase ResT/TelK catalytic" evidence="2">
    <location>
        <begin position="121"/>
        <end position="313"/>
    </location>
</feature>
<accession>A0A0V7ZBE7</accession>
<evidence type="ECO:0000313" key="3">
    <source>
        <dbReference type="EMBL" id="KST61841.1"/>
    </source>
</evidence>
<gene>
    <name evidence="3" type="ORF">BC008_07290</name>
    <name evidence="4" type="ORF">BC008_07305</name>
</gene>
<dbReference type="Pfam" id="PF16684">
    <property type="entry name" value="ResT-TelK_cat"/>
    <property type="match status" value="1"/>
</dbReference>
<proteinExistence type="predicted"/>
<dbReference type="RefSeq" id="WP_058184898.1">
    <property type="nucleotide sequence ID" value="NZ_LMTZ01000170.1"/>
</dbReference>
<dbReference type="AlphaFoldDB" id="A0A0V7ZBE7"/>
<name>A0A0V7ZBE7_9CYAN</name>
<dbReference type="InterPro" id="IPR038280">
    <property type="entry name" value="ResT/TelK_cat_sf"/>
</dbReference>
<evidence type="ECO:0000313" key="5">
    <source>
        <dbReference type="Proteomes" id="UP000053372"/>
    </source>
</evidence>
<keyword evidence="1" id="KW-0175">Coiled coil</keyword>
<dbReference type="Gene3D" id="1.10.443.30">
    <property type="entry name" value="Telomere resolvase"/>
    <property type="match status" value="1"/>
</dbReference>